<dbReference type="EMBL" id="LRBV02000004">
    <property type="status" value="NOT_ANNOTATED_CDS"/>
    <property type="molecule type" value="Genomic_DNA"/>
</dbReference>
<reference evidence="2 3" key="1">
    <citation type="journal article" date="2016" name="G3 (Bethesda)">
        <title>First Draft Assembly and Annotation of the Genome of a California Endemic Oak Quercus lobata Nee (Fagaceae).</title>
        <authorList>
            <person name="Sork V.L."/>
            <person name="Fitz-Gibbon S.T."/>
            <person name="Puiu D."/>
            <person name="Crepeau M."/>
            <person name="Gugger P.F."/>
            <person name="Sherman R."/>
            <person name="Stevens K."/>
            <person name="Langley C.H."/>
            <person name="Pellegrini M."/>
            <person name="Salzberg S.L."/>
        </authorList>
    </citation>
    <scope>NUCLEOTIDE SEQUENCE [LARGE SCALE GENOMIC DNA]</scope>
    <source>
        <strain evidence="2 3">cv. SW786</strain>
    </source>
</reference>
<proteinExistence type="predicted"/>
<dbReference type="InterPro" id="IPR006527">
    <property type="entry name" value="F-box-assoc_dom_typ1"/>
</dbReference>
<dbReference type="Proteomes" id="UP000594261">
    <property type="component" value="Chromosome 4"/>
</dbReference>
<evidence type="ECO:0000259" key="1">
    <source>
        <dbReference type="Pfam" id="PF07734"/>
    </source>
</evidence>
<evidence type="ECO:0000313" key="3">
    <source>
        <dbReference type="Proteomes" id="UP000594261"/>
    </source>
</evidence>
<feature type="domain" description="F-box associated beta-propeller type 1" evidence="1">
    <location>
        <begin position="37"/>
        <end position="157"/>
    </location>
</feature>
<dbReference type="PANTHER" id="PTHR31672:SF13">
    <property type="entry name" value="F-BOX PROTEIN CPR30-LIKE"/>
    <property type="match status" value="1"/>
</dbReference>
<dbReference type="InParanoid" id="A0A7N2LG67"/>
<dbReference type="InterPro" id="IPR050796">
    <property type="entry name" value="SCF_F-box_component"/>
</dbReference>
<keyword evidence="3" id="KW-1185">Reference proteome</keyword>
<dbReference type="PANTHER" id="PTHR31672">
    <property type="entry name" value="BNACNNG10540D PROTEIN"/>
    <property type="match status" value="1"/>
</dbReference>
<accession>A0A7N2LG67</accession>
<dbReference type="EnsemblPlants" id="QL04p049950:mrna">
    <property type="protein sequence ID" value="QL04p049950:mrna"/>
    <property type="gene ID" value="QL04p049950"/>
</dbReference>
<name>A0A7N2LG67_QUELO</name>
<protein>
    <recommendedName>
        <fullName evidence="1">F-box associated beta-propeller type 1 domain-containing protein</fullName>
    </recommendedName>
</protein>
<dbReference type="Gramene" id="QL04p049950:mrna">
    <property type="protein sequence ID" value="QL04p049950:mrna"/>
    <property type="gene ID" value="QL04p049950"/>
</dbReference>
<reference evidence="2" key="2">
    <citation type="submission" date="2021-01" db="UniProtKB">
        <authorList>
            <consortium name="EnsemblPlants"/>
        </authorList>
    </citation>
    <scope>IDENTIFICATION</scope>
</reference>
<dbReference type="AlphaFoldDB" id="A0A7N2LG67"/>
<organism evidence="2 3">
    <name type="scientific">Quercus lobata</name>
    <name type="common">Valley oak</name>
    <dbReference type="NCBI Taxonomy" id="97700"/>
    <lineage>
        <taxon>Eukaryota</taxon>
        <taxon>Viridiplantae</taxon>
        <taxon>Streptophyta</taxon>
        <taxon>Embryophyta</taxon>
        <taxon>Tracheophyta</taxon>
        <taxon>Spermatophyta</taxon>
        <taxon>Magnoliopsida</taxon>
        <taxon>eudicotyledons</taxon>
        <taxon>Gunneridae</taxon>
        <taxon>Pentapetalae</taxon>
        <taxon>rosids</taxon>
        <taxon>fabids</taxon>
        <taxon>Fagales</taxon>
        <taxon>Fagaceae</taxon>
        <taxon>Quercus</taxon>
    </lineage>
</organism>
<evidence type="ECO:0000313" key="2">
    <source>
        <dbReference type="EnsemblPlants" id="QL04p049950:mrna"/>
    </source>
</evidence>
<sequence>MSCLAPDPAIHPIASAKSWLLPILPSSTKSSLDTLKGFAYHYQNNDYKVVRISQPSSIPIPPSEVEVYSLNSDSWKRVALGISWRSNNMHYKINCEMSFPFVSGHSHWMLDMRQGGGQQEKLSQIILSFDVNNEKFREQPLPDDGSFSAEVYIHFIDFMKYSLLLIQKNYQGKEVHIEPKTLHEEEIGFPIKLSLDIATCLENLTLLDGANVVSY</sequence>
<dbReference type="Pfam" id="PF07734">
    <property type="entry name" value="FBA_1"/>
    <property type="match status" value="1"/>
</dbReference>